<gene>
    <name evidence="1" type="ORF">O181_037511</name>
</gene>
<organism evidence="1 2">
    <name type="scientific">Austropuccinia psidii MF-1</name>
    <dbReference type="NCBI Taxonomy" id="1389203"/>
    <lineage>
        <taxon>Eukaryota</taxon>
        <taxon>Fungi</taxon>
        <taxon>Dikarya</taxon>
        <taxon>Basidiomycota</taxon>
        <taxon>Pucciniomycotina</taxon>
        <taxon>Pucciniomycetes</taxon>
        <taxon>Pucciniales</taxon>
        <taxon>Sphaerophragmiaceae</taxon>
        <taxon>Austropuccinia</taxon>
    </lineage>
</organism>
<accession>A0A9Q3DC89</accession>
<proteinExistence type="predicted"/>
<comment type="caution">
    <text evidence="1">The sequence shown here is derived from an EMBL/GenBank/DDBJ whole genome shotgun (WGS) entry which is preliminary data.</text>
</comment>
<dbReference type="EMBL" id="AVOT02014380">
    <property type="protein sequence ID" value="MBW0497796.1"/>
    <property type="molecule type" value="Genomic_DNA"/>
</dbReference>
<name>A0A9Q3DC89_9BASI</name>
<dbReference type="Proteomes" id="UP000765509">
    <property type="component" value="Unassembled WGS sequence"/>
</dbReference>
<sequence>MGKPALAYQGKELQECIREDDFHWKIIKEIIIPHRKVNIRLNPDKNRHITIGTNKENEFSLDIYQISAQNLLEELPNEFREGQFSTTLTSKQKLSVIKMLRENRPAFSIGEEPLGKIRGHDIELYLDVERSYAPMLRRPPNPASLDTRKEIENIPMSPWTWMSSERLDTMK</sequence>
<keyword evidence="2" id="KW-1185">Reference proteome</keyword>
<dbReference type="AlphaFoldDB" id="A0A9Q3DC89"/>
<protein>
    <submittedName>
        <fullName evidence="1">Uncharacterized protein</fullName>
    </submittedName>
</protein>
<evidence type="ECO:0000313" key="1">
    <source>
        <dbReference type="EMBL" id="MBW0497796.1"/>
    </source>
</evidence>
<reference evidence="1" key="1">
    <citation type="submission" date="2021-03" db="EMBL/GenBank/DDBJ databases">
        <title>Draft genome sequence of rust myrtle Austropuccinia psidii MF-1, a brazilian biotype.</title>
        <authorList>
            <person name="Quecine M.C."/>
            <person name="Pachon D.M.R."/>
            <person name="Bonatelli M.L."/>
            <person name="Correr F.H."/>
            <person name="Franceschini L.M."/>
            <person name="Leite T.F."/>
            <person name="Margarido G.R.A."/>
            <person name="Almeida C.A."/>
            <person name="Ferrarezi J.A."/>
            <person name="Labate C.A."/>
        </authorList>
    </citation>
    <scope>NUCLEOTIDE SEQUENCE</scope>
    <source>
        <strain evidence="1">MF-1</strain>
    </source>
</reference>
<evidence type="ECO:0000313" key="2">
    <source>
        <dbReference type="Proteomes" id="UP000765509"/>
    </source>
</evidence>